<gene>
    <name evidence="1" type="ORF">SH580_21070</name>
</gene>
<organism evidence="1 2">
    <name type="scientific">Coraliomargarita algicola</name>
    <dbReference type="NCBI Taxonomy" id="3092156"/>
    <lineage>
        <taxon>Bacteria</taxon>
        <taxon>Pseudomonadati</taxon>
        <taxon>Verrucomicrobiota</taxon>
        <taxon>Opitutia</taxon>
        <taxon>Puniceicoccales</taxon>
        <taxon>Coraliomargaritaceae</taxon>
        <taxon>Coraliomargarita</taxon>
    </lineage>
</organism>
<evidence type="ECO:0000313" key="1">
    <source>
        <dbReference type="EMBL" id="WPJ95910.1"/>
    </source>
</evidence>
<dbReference type="RefSeq" id="WP_319832779.1">
    <property type="nucleotide sequence ID" value="NZ_CP138858.1"/>
</dbReference>
<evidence type="ECO:0008006" key="3">
    <source>
        <dbReference type="Google" id="ProtNLM"/>
    </source>
</evidence>
<protein>
    <recommendedName>
        <fullName evidence="3">Serpin domain-containing protein</fullName>
    </recommendedName>
</protein>
<sequence length="78" mass="8773">MLAQVRYEFVFSSSDVTPVASKQSATGRQIDLARASSLEKNQPEPFELISLPLYLIARDGFFIWLMVEAGLQQAQPNR</sequence>
<dbReference type="Proteomes" id="UP001324993">
    <property type="component" value="Chromosome"/>
</dbReference>
<dbReference type="EMBL" id="CP138858">
    <property type="protein sequence ID" value="WPJ95910.1"/>
    <property type="molecule type" value="Genomic_DNA"/>
</dbReference>
<name>A0ABZ0RI80_9BACT</name>
<proteinExistence type="predicted"/>
<evidence type="ECO:0000313" key="2">
    <source>
        <dbReference type="Proteomes" id="UP001324993"/>
    </source>
</evidence>
<reference evidence="1 2" key="1">
    <citation type="submission" date="2023-11" db="EMBL/GenBank/DDBJ databases">
        <title>Coraliomargarita sp. nov., isolated from marine algae.</title>
        <authorList>
            <person name="Lee J.K."/>
            <person name="Baek J.H."/>
            <person name="Kim J.M."/>
            <person name="Choi D.G."/>
            <person name="Jeon C.O."/>
        </authorList>
    </citation>
    <scope>NUCLEOTIDE SEQUENCE [LARGE SCALE GENOMIC DNA]</scope>
    <source>
        <strain evidence="1 2">J2-16</strain>
    </source>
</reference>
<accession>A0ABZ0RI80</accession>
<keyword evidence="2" id="KW-1185">Reference proteome</keyword>